<evidence type="ECO:0000313" key="6">
    <source>
        <dbReference type="Proteomes" id="UP000253918"/>
    </source>
</evidence>
<evidence type="ECO:0000256" key="2">
    <source>
        <dbReference type="ARBA" id="ARBA00008770"/>
    </source>
</evidence>
<dbReference type="NCBIfam" id="TIGR01484">
    <property type="entry name" value="HAD-SF-IIB"/>
    <property type="match status" value="1"/>
</dbReference>
<evidence type="ECO:0000256" key="4">
    <source>
        <dbReference type="RuleBase" id="RU361117"/>
    </source>
</evidence>
<dbReference type="SUPFAM" id="SSF56784">
    <property type="entry name" value="HAD-like"/>
    <property type="match status" value="1"/>
</dbReference>
<organism evidence="5 6">
    <name type="scientific">Sphingomonas aracearum</name>
    <dbReference type="NCBI Taxonomy" id="2283317"/>
    <lineage>
        <taxon>Bacteria</taxon>
        <taxon>Pseudomonadati</taxon>
        <taxon>Pseudomonadota</taxon>
        <taxon>Alphaproteobacteria</taxon>
        <taxon>Sphingomonadales</taxon>
        <taxon>Sphingomonadaceae</taxon>
        <taxon>Sphingomonas</taxon>
    </lineage>
</organism>
<dbReference type="RefSeq" id="WP_114688624.1">
    <property type="nucleotide sequence ID" value="NZ_QQNB01000003.1"/>
</dbReference>
<dbReference type="Gene3D" id="3.30.70.1020">
    <property type="entry name" value="Trehalose-6-phosphate phosphatase related protein, domain 2"/>
    <property type="match status" value="1"/>
</dbReference>
<dbReference type="Proteomes" id="UP000253918">
    <property type="component" value="Unassembled WGS sequence"/>
</dbReference>
<dbReference type="InterPro" id="IPR003337">
    <property type="entry name" value="Trehalose_PPase"/>
</dbReference>
<dbReference type="EMBL" id="QQNB01000003">
    <property type="protein sequence ID" value="RDE04886.1"/>
    <property type="molecule type" value="Genomic_DNA"/>
</dbReference>
<dbReference type="InterPro" id="IPR036412">
    <property type="entry name" value="HAD-like_sf"/>
</dbReference>
<comment type="caution">
    <text evidence="5">The sequence shown here is derived from an EMBL/GenBank/DDBJ whole genome shotgun (WGS) entry which is preliminary data.</text>
</comment>
<dbReference type="Pfam" id="PF02358">
    <property type="entry name" value="Trehalose_PPase"/>
    <property type="match status" value="1"/>
</dbReference>
<dbReference type="GO" id="GO:0004805">
    <property type="term" value="F:trehalose-phosphatase activity"/>
    <property type="evidence" value="ECO:0007669"/>
    <property type="project" value="UniProtKB-EC"/>
</dbReference>
<evidence type="ECO:0000256" key="3">
    <source>
        <dbReference type="ARBA" id="ARBA00022801"/>
    </source>
</evidence>
<evidence type="ECO:0000256" key="1">
    <source>
        <dbReference type="ARBA" id="ARBA00005199"/>
    </source>
</evidence>
<dbReference type="InterPro" id="IPR023214">
    <property type="entry name" value="HAD_sf"/>
</dbReference>
<comment type="pathway">
    <text evidence="1 4">Glycan biosynthesis; trehalose biosynthesis.</text>
</comment>
<evidence type="ECO:0000313" key="5">
    <source>
        <dbReference type="EMBL" id="RDE04886.1"/>
    </source>
</evidence>
<dbReference type="InterPro" id="IPR006379">
    <property type="entry name" value="HAD-SF_hydro_IIB"/>
</dbReference>
<gene>
    <name evidence="5" type="primary">otsB</name>
    <name evidence="5" type="ORF">DVW87_15075</name>
</gene>
<dbReference type="EC" id="3.1.3.12" evidence="4"/>
<comment type="function">
    <text evidence="4">Removes the phosphate from trehalose 6-phosphate to produce free trehalose.</text>
</comment>
<dbReference type="UniPathway" id="UPA00299"/>
<dbReference type="AlphaFoldDB" id="A0A369VR76"/>
<comment type="cofactor">
    <cofactor evidence="4">
        <name>Mg(2+)</name>
        <dbReference type="ChEBI" id="CHEBI:18420"/>
    </cofactor>
</comment>
<proteinExistence type="inferred from homology"/>
<dbReference type="GO" id="GO:0046872">
    <property type="term" value="F:metal ion binding"/>
    <property type="evidence" value="ECO:0007669"/>
    <property type="project" value="UniProtKB-KW"/>
</dbReference>
<name>A0A369VR76_9SPHN</name>
<accession>A0A369VR76</accession>
<protein>
    <recommendedName>
        <fullName evidence="4">Trehalose 6-phosphate phosphatase</fullName>
        <ecNumber evidence="4">3.1.3.12</ecNumber>
    </recommendedName>
</protein>
<comment type="catalytic activity">
    <reaction evidence="4">
        <text>alpha,alpha-trehalose 6-phosphate + H2O = alpha,alpha-trehalose + phosphate</text>
        <dbReference type="Rhea" id="RHEA:23420"/>
        <dbReference type="ChEBI" id="CHEBI:15377"/>
        <dbReference type="ChEBI" id="CHEBI:16551"/>
        <dbReference type="ChEBI" id="CHEBI:43474"/>
        <dbReference type="ChEBI" id="CHEBI:58429"/>
        <dbReference type="EC" id="3.1.3.12"/>
    </reaction>
</comment>
<dbReference type="InterPro" id="IPR044651">
    <property type="entry name" value="OTSB-like"/>
</dbReference>
<comment type="similarity">
    <text evidence="2 4">Belongs to the trehalose phosphatase family.</text>
</comment>
<keyword evidence="3 4" id="KW-0378">Hydrolase</keyword>
<sequence>MHHPRNDILPPPPADLLEGAALFLDFDGTLVELAERPDAVAVSAELRDTLRRLLARLEGRVAIISGRPAAQIRELFGPVDFAISGSHGVELVHADGRVVMAERPAALDEILAEADAFAAANPGVLIENKPLGVAIHYRQAPEVEQEAIALAMRLAAAHQVALQPGKMMAELRVGGGDKGSALRALMEEPNMAGARPVFLGDDVTDEPGLAAAAALGGAGVLVGPARETAARYRLDGVADVLAWLAAAAVRGEGAAAAAGDEAA</sequence>
<keyword evidence="4" id="KW-0460">Magnesium</keyword>
<dbReference type="OrthoDB" id="9814913at2"/>
<keyword evidence="4" id="KW-0479">Metal-binding</keyword>
<dbReference type="PANTHER" id="PTHR43768:SF3">
    <property type="entry name" value="TREHALOSE 6-PHOSPHATE PHOSPHATASE"/>
    <property type="match status" value="1"/>
</dbReference>
<keyword evidence="6" id="KW-1185">Reference proteome</keyword>
<dbReference type="GO" id="GO:0005992">
    <property type="term" value="P:trehalose biosynthetic process"/>
    <property type="evidence" value="ECO:0007669"/>
    <property type="project" value="UniProtKB-UniPathway"/>
</dbReference>
<dbReference type="PANTHER" id="PTHR43768">
    <property type="entry name" value="TREHALOSE 6-PHOSPHATE PHOSPHATASE"/>
    <property type="match status" value="1"/>
</dbReference>
<reference evidence="5 6" key="1">
    <citation type="submission" date="2018-07" db="EMBL/GenBank/DDBJ databases">
        <title>a novel species of Sphingomonas isolated from the rhizosphere soil of Araceae plant.</title>
        <authorList>
            <person name="Zhiyong W."/>
            <person name="Qinglan Z."/>
            <person name="Zhiwei F."/>
            <person name="Ding X."/>
            <person name="Gejiao W."/>
            <person name="Shixue Z."/>
        </authorList>
    </citation>
    <scope>NUCLEOTIDE SEQUENCE [LARGE SCALE GENOMIC DNA]</scope>
    <source>
        <strain evidence="5 6">WZY 27</strain>
    </source>
</reference>
<dbReference type="NCBIfam" id="TIGR00685">
    <property type="entry name" value="T6PP"/>
    <property type="match status" value="1"/>
</dbReference>
<dbReference type="Gene3D" id="3.40.50.1000">
    <property type="entry name" value="HAD superfamily/HAD-like"/>
    <property type="match status" value="1"/>
</dbReference>